<keyword evidence="4 6" id="KW-0175">Coiled coil</keyword>
<feature type="region of interest" description="Disordered" evidence="7">
    <location>
        <begin position="611"/>
        <end position="653"/>
    </location>
</feature>
<protein>
    <recommendedName>
        <fullName evidence="2 5">Vacuolar protein sorting-associated protein 51 homolog</fullName>
    </recommendedName>
</protein>
<name>A0A8D8LST9_9HEMI</name>
<sequence>MSKSSGGNPYDIDSPSFNSDLYLEKLLRECSLKQVMDEEYAIKRDAQTLHSDMQTLVYENYNKFISATDTIKKMKMDFKKMEDEMDLLVNKMSSVTSFSDKISSTLQGNRDQIEKLSSVDSLLKKLQFLFKLPNQLKAQIQEDNYEQAVQDYLRAEKVLEQYGHLESFQGIQQDCHDTLEQLKQTLRDQFKQKEATAKDLSQAVHLLVQLREPSSSLCSEYLTHAELRVSSHLESLAALDPAHVDILEFVQRSGDTCINDLCLMITCYNDMFINTDTEDNSVAISQLNSFVTTNMKCYLELVDSRLEGSAAADSSTPAPGPGDTGVLVRALDRFNRKVQTVSTLFAYEDFTTSSLDIIIKASRRQAKAHLSRLKIAFTESLTRLRHALISPKLSTLTGTSGAAQGSQGADQNHLASELMALGVAIVEKVKAVLQDLMLFLQPEIGFASTAKGRTFLAHFCVDSVREGLVVSLLHHINATALEFSDQGTTAGNVNPTPLSLLLILTKMMQEYEKHHVANLLNITDEWFNIEELDRNKSSVTQASELCNTMKQTSQELVNSYVKAQGLVISQMLRKSVEAKDWLHGIEPRNVRAVMKRVIEELTQVDAQVGSLFEDGPRSTSRSSDSSQRTLGGISSLSRPPYPPRSTTGGTGSAWSNPHTLAISKLFSDRVDIFTVDVTLDRTSILTSIVSLSLKTLLECVRLKTFSRYGFQQVQVDLHYLQLYLWRFVSDENLIHFLLDEILGSAMNRCVDTGLMESSVVEIICEDRNRFMILAVLQMD</sequence>
<comment type="function">
    <text evidence="5">Acts as component of the GARP complex that is involved in retrograde transport from early and late endosomes to the trans-Golgi network (TGN).</text>
</comment>
<organism evidence="9">
    <name type="scientific">Cacopsylla melanoneura</name>
    <dbReference type="NCBI Taxonomy" id="428564"/>
    <lineage>
        <taxon>Eukaryota</taxon>
        <taxon>Metazoa</taxon>
        <taxon>Ecdysozoa</taxon>
        <taxon>Arthropoda</taxon>
        <taxon>Hexapoda</taxon>
        <taxon>Insecta</taxon>
        <taxon>Pterygota</taxon>
        <taxon>Neoptera</taxon>
        <taxon>Paraneoptera</taxon>
        <taxon>Hemiptera</taxon>
        <taxon>Sternorrhyncha</taxon>
        <taxon>Psylloidea</taxon>
        <taxon>Psyllidae</taxon>
        <taxon>Psyllinae</taxon>
        <taxon>Cacopsylla</taxon>
    </lineage>
</organism>
<dbReference type="InterPro" id="IPR014812">
    <property type="entry name" value="Vps51"/>
</dbReference>
<evidence type="ECO:0000256" key="6">
    <source>
        <dbReference type="SAM" id="Coils"/>
    </source>
</evidence>
<evidence type="ECO:0000259" key="8">
    <source>
        <dbReference type="Pfam" id="PF15469"/>
    </source>
</evidence>
<dbReference type="GO" id="GO:0005829">
    <property type="term" value="C:cytosol"/>
    <property type="evidence" value="ECO:0007669"/>
    <property type="project" value="GOC"/>
</dbReference>
<comment type="subunit">
    <text evidence="5">Component of the Golgi-associated retrograde protein (GARP) complex.</text>
</comment>
<dbReference type="GO" id="GO:0000938">
    <property type="term" value="C:GARP complex"/>
    <property type="evidence" value="ECO:0007669"/>
    <property type="project" value="UniProtKB-UniRule"/>
</dbReference>
<feature type="coiled-coil region" evidence="6">
    <location>
        <begin position="176"/>
        <end position="203"/>
    </location>
</feature>
<keyword evidence="5" id="KW-0333">Golgi apparatus</keyword>
<evidence type="ECO:0000256" key="4">
    <source>
        <dbReference type="ARBA" id="ARBA00023054"/>
    </source>
</evidence>
<dbReference type="SUPFAM" id="SSF74788">
    <property type="entry name" value="Cullin repeat-like"/>
    <property type="match status" value="1"/>
</dbReference>
<dbReference type="PANTHER" id="PTHR15954">
    <property type="entry name" value="VACUOLAR PROTEIN SORTING-ASSOCIATED PROTEIN 51 HOMOLOG"/>
    <property type="match status" value="1"/>
</dbReference>
<feature type="compositionally biased region" description="Low complexity" evidence="7">
    <location>
        <begin position="617"/>
        <end position="638"/>
    </location>
</feature>
<accession>A0A8D8LST9</accession>
<dbReference type="GO" id="GO:1990745">
    <property type="term" value="C:EARP complex"/>
    <property type="evidence" value="ECO:0007669"/>
    <property type="project" value="TreeGrafter"/>
</dbReference>
<evidence type="ECO:0000313" key="9">
    <source>
        <dbReference type="EMBL" id="CAG6615724.1"/>
    </source>
</evidence>
<dbReference type="GO" id="GO:0007041">
    <property type="term" value="P:lysosomal transport"/>
    <property type="evidence" value="ECO:0007669"/>
    <property type="project" value="TreeGrafter"/>
</dbReference>
<dbReference type="GO" id="GO:0032456">
    <property type="term" value="P:endocytic recycling"/>
    <property type="evidence" value="ECO:0007669"/>
    <property type="project" value="TreeGrafter"/>
</dbReference>
<evidence type="ECO:0000256" key="5">
    <source>
        <dbReference type="RuleBase" id="RU368010"/>
    </source>
</evidence>
<evidence type="ECO:0000256" key="3">
    <source>
        <dbReference type="ARBA" id="ARBA00022448"/>
    </source>
</evidence>
<reference evidence="9" key="1">
    <citation type="submission" date="2021-05" db="EMBL/GenBank/DDBJ databases">
        <authorList>
            <person name="Alioto T."/>
            <person name="Alioto T."/>
            <person name="Gomez Garrido J."/>
        </authorList>
    </citation>
    <scope>NUCLEOTIDE SEQUENCE</scope>
</reference>
<dbReference type="AlphaFoldDB" id="A0A8D8LST9"/>
<dbReference type="GO" id="GO:0007030">
    <property type="term" value="P:Golgi organization"/>
    <property type="evidence" value="ECO:0007669"/>
    <property type="project" value="UniProtKB-UniRule"/>
</dbReference>
<dbReference type="InterPro" id="IPR039481">
    <property type="entry name" value="EXOC2/Sec5_N_dom"/>
</dbReference>
<proteinExistence type="inferred from homology"/>
<dbReference type="PANTHER" id="PTHR15954:SF4">
    <property type="entry name" value="VACUOLAR PROTEIN SORTING-ASSOCIATED PROTEIN 51 HOMOLOG"/>
    <property type="match status" value="1"/>
</dbReference>
<feature type="domain" description="Exocyst complex component EXOC2/Sec5 N-terminal" evidence="8">
    <location>
        <begin position="8"/>
        <end position="215"/>
    </location>
</feature>
<keyword evidence="3 5" id="KW-0813">Transport</keyword>
<dbReference type="Pfam" id="PF15469">
    <property type="entry name" value="Sec5"/>
    <property type="match status" value="1"/>
</dbReference>
<keyword evidence="5" id="KW-0445">Lipid transport</keyword>
<evidence type="ECO:0000256" key="1">
    <source>
        <dbReference type="ARBA" id="ARBA00006080"/>
    </source>
</evidence>
<evidence type="ECO:0000256" key="2">
    <source>
        <dbReference type="ARBA" id="ARBA00016122"/>
    </source>
</evidence>
<dbReference type="GO" id="GO:0042147">
    <property type="term" value="P:retrograde transport, endosome to Golgi"/>
    <property type="evidence" value="ECO:0007669"/>
    <property type="project" value="UniProtKB-UniRule"/>
</dbReference>
<dbReference type="EMBL" id="HBUF01033690">
    <property type="protein sequence ID" value="CAG6615724.1"/>
    <property type="molecule type" value="Transcribed_RNA"/>
</dbReference>
<comment type="similarity">
    <text evidence="1 5">Belongs to the VPS51 family.</text>
</comment>
<evidence type="ECO:0000256" key="7">
    <source>
        <dbReference type="SAM" id="MobiDB-lite"/>
    </source>
</evidence>
<dbReference type="InterPro" id="IPR016159">
    <property type="entry name" value="Cullin_repeat-like_dom_sf"/>
</dbReference>
<dbReference type="GO" id="GO:0015031">
    <property type="term" value="P:protein transport"/>
    <property type="evidence" value="ECO:0007669"/>
    <property type="project" value="UniProtKB-UniRule"/>
</dbReference>
<keyword evidence="5" id="KW-0653">Protein transport</keyword>
<dbReference type="GO" id="GO:0006869">
    <property type="term" value="P:lipid transport"/>
    <property type="evidence" value="ECO:0007669"/>
    <property type="project" value="UniProtKB-UniRule"/>
</dbReference>
<dbReference type="EMBL" id="HBUF01033692">
    <property type="protein sequence ID" value="CAG6615727.1"/>
    <property type="molecule type" value="Transcribed_RNA"/>
</dbReference>
<comment type="subcellular location">
    <subcellularLocation>
        <location evidence="5">Golgi apparatus</location>
        <location evidence="5">trans-Golgi network</location>
    </subcellularLocation>
</comment>
<dbReference type="GO" id="GO:0016020">
    <property type="term" value="C:membrane"/>
    <property type="evidence" value="ECO:0007669"/>
    <property type="project" value="TreeGrafter"/>
</dbReference>
<dbReference type="GO" id="GO:0048193">
    <property type="term" value="P:Golgi vesicle transport"/>
    <property type="evidence" value="ECO:0007669"/>
    <property type="project" value="TreeGrafter"/>
</dbReference>